<sequence length="168" mass="20014">MRIIEIINKEKNKMEEQEKKIPKYLVIPWNTSLCRNVTQQYPNGNIEKWQINDQRIFVFFLEIEEPIVLFRSADLLINLNTRQVWREGVELSIKREGFSLLRRLVLDYRLTKSREELMMITKRGAMDNALSHCVSRLRKALGTYRGQPYIDTVTGVGYRWHFPVVKIE</sequence>
<dbReference type="EMBL" id="SRYG01000016">
    <property type="protein sequence ID" value="TGY65516.1"/>
    <property type="molecule type" value="Genomic_DNA"/>
</dbReference>
<dbReference type="Proteomes" id="UP000308836">
    <property type="component" value="Unassembled WGS sequence"/>
</dbReference>
<reference evidence="1" key="1">
    <citation type="submission" date="2019-04" db="EMBL/GenBank/DDBJ databases">
        <title>Microbes associate with the intestines of laboratory mice.</title>
        <authorList>
            <person name="Navarre W."/>
            <person name="Wong E."/>
            <person name="Huang K."/>
            <person name="Tropini C."/>
            <person name="Ng K."/>
            <person name="Yu B."/>
        </authorList>
    </citation>
    <scope>NUCLEOTIDE SEQUENCE</scope>
    <source>
        <strain evidence="1">NM09_H32</strain>
    </source>
</reference>
<evidence type="ECO:0000313" key="2">
    <source>
        <dbReference type="Proteomes" id="UP000308836"/>
    </source>
</evidence>
<comment type="caution">
    <text evidence="1">The sequence shown here is derived from an EMBL/GenBank/DDBJ whole genome shotgun (WGS) entry which is preliminary data.</text>
</comment>
<evidence type="ECO:0000313" key="1">
    <source>
        <dbReference type="EMBL" id="TGY65516.1"/>
    </source>
</evidence>
<organism evidence="1 2">
    <name type="scientific">Dubosiella muris</name>
    <dbReference type="NCBI Taxonomy" id="3038133"/>
    <lineage>
        <taxon>Bacteria</taxon>
        <taxon>Bacillati</taxon>
        <taxon>Bacillota</taxon>
        <taxon>Erysipelotrichia</taxon>
        <taxon>Erysipelotrichales</taxon>
        <taxon>Erysipelotrichaceae</taxon>
        <taxon>Dubosiella</taxon>
    </lineage>
</organism>
<keyword evidence="2" id="KW-1185">Reference proteome</keyword>
<protein>
    <submittedName>
        <fullName evidence="1">Winged helix family transcriptional regulator</fullName>
    </submittedName>
</protein>
<name>A0AC61R614_9FIRM</name>
<proteinExistence type="predicted"/>
<gene>
    <name evidence="1" type="ORF">E5336_08110</name>
</gene>
<accession>A0AC61R614</accession>